<organism evidence="1 2">
    <name type="scientific">Biomphalaria pfeifferi</name>
    <name type="common">Bloodfluke planorb</name>
    <name type="synonym">Freshwater snail</name>
    <dbReference type="NCBI Taxonomy" id="112525"/>
    <lineage>
        <taxon>Eukaryota</taxon>
        <taxon>Metazoa</taxon>
        <taxon>Spiralia</taxon>
        <taxon>Lophotrochozoa</taxon>
        <taxon>Mollusca</taxon>
        <taxon>Gastropoda</taxon>
        <taxon>Heterobranchia</taxon>
        <taxon>Euthyneura</taxon>
        <taxon>Panpulmonata</taxon>
        <taxon>Hygrophila</taxon>
        <taxon>Lymnaeoidea</taxon>
        <taxon>Planorbidae</taxon>
        <taxon>Biomphalaria</taxon>
    </lineage>
</organism>
<accession>A0AAD8BRD1</accession>
<evidence type="ECO:0000313" key="2">
    <source>
        <dbReference type="Proteomes" id="UP001233172"/>
    </source>
</evidence>
<feature type="non-terminal residue" evidence="1">
    <location>
        <position position="1"/>
    </location>
</feature>
<dbReference type="AlphaFoldDB" id="A0AAD8BRD1"/>
<proteinExistence type="predicted"/>
<comment type="caution">
    <text evidence="1">The sequence shown here is derived from an EMBL/GenBank/DDBJ whole genome shotgun (WGS) entry which is preliminary data.</text>
</comment>
<reference evidence="1" key="1">
    <citation type="journal article" date="2023" name="PLoS Negl. Trop. Dis.">
        <title>A genome sequence for Biomphalaria pfeifferi, the major vector snail for the human-infecting parasite Schistosoma mansoni.</title>
        <authorList>
            <person name="Bu L."/>
            <person name="Lu L."/>
            <person name="Laidemitt M.R."/>
            <person name="Zhang S.M."/>
            <person name="Mutuku M."/>
            <person name="Mkoji G."/>
            <person name="Steinauer M."/>
            <person name="Loker E.S."/>
        </authorList>
    </citation>
    <scope>NUCLEOTIDE SEQUENCE</scope>
    <source>
        <strain evidence="1">KasaAsao</strain>
    </source>
</reference>
<name>A0AAD8BRD1_BIOPF</name>
<dbReference type="Proteomes" id="UP001233172">
    <property type="component" value="Unassembled WGS sequence"/>
</dbReference>
<keyword evidence="2" id="KW-1185">Reference proteome</keyword>
<protein>
    <submittedName>
        <fullName evidence="1">Uncharacterized protein</fullName>
    </submittedName>
</protein>
<gene>
    <name evidence="1" type="ORF">Bpfe_011213</name>
</gene>
<sequence length="60" mass="6943">IQVCPNCSIRNPTCLVNRPCRHVTNCVRCKHQTSECGDCGRTIDIFQTESDLDRQETYRQ</sequence>
<reference evidence="1" key="2">
    <citation type="submission" date="2023-04" db="EMBL/GenBank/DDBJ databases">
        <authorList>
            <person name="Bu L."/>
            <person name="Lu L."/>
            <person name="Laidemitt M.R."/>
            <person name="Zhang S.M."/>
            <person name="Mutuku M."/>
            <person name="Mkoji G."/>
            <person name="Steinauer M."/>
            <person name="Loker E.S."/>
        </authorList>
    </citation>
    <scope>NUCLEOTIDE SEQUENCE</scope>
    <source>
        <strain evidence="1">KasaAsao</strain>
        <tissue evidence="1">Whole Snail</tissue>
    </source>
</reference>
<dbReference type="EMBL" id="JASAOG010000042">
    <property type="protein sequence ID" value="KAK0059444.1"/>
    <property type="molecule type" value="Genomic_DNA"/>
</dbReference>
<evidence type="ECO:0000313" key="1">
    <source>
        <dbReference type="EMBL" id="KAK0059444.1"/>
    </source>
</evidence>